<evidence type="ECO:0000313" key="3">
    <source>
        <dbReference type="Proteomes" id="UP000053462"/>
    </source>
</evidence>
<keyword evidence="1" id="KW-1133">Transmembrane helix</keyword>
<feature type="transmembrane region" description="Helical" evidence="1">
    <location>
        <begin position="243"/>
        <end position="261"/>
    </location>
</feature>
<gene>
    <name evidence="2" type="ORF">APY94_04610</name>
</gene>
<proteinExistence type="predicted"/>
<sequence length="271" mass="30305">MPYRDMRASYESVVLPLLFLGEENMAPPNETLEFIASLFEKTQYSGDATLRLSFEGTVNYTVEEIAYWTNGWKVIESWKGTGRNIRVKIKPENSRGEIKFLIRSTRPLLSNESGIFKGNMRLYLELPENYISFIGEGYPRKSVFQFNDGKSYAVIESPYFDASWNHDVYSTAIALIWLYLAGKDEKSIGEAPKFLELASPGDDMSFDGDAYALIAPSLYGGKWESDKPGAVKEKPSSSSRVSWKLPVVFAIGLLIGALLGIKIGRTESGKS</sequence>
<reference evidence="2 3" key="1">
    <citation type="submission" date="2015-10" db="EMBL/GenBank/DDBJ databases">
        <title>Draft genome sequence of Thermococcus celericrescens strain DSM 17994.</title>
        <authorList>
            <person name="Hong S.-J."/>
            <person name="Park C.-E."/>
            <person name="Shin J.-H."/>
        </authorList>
    </citation>
    <scope>NUCLEOTIDE SEQUENCE [LARGE SCALE GENOMIC DNA]</scope>
    <source>
        <strain evidence="2 3">DSM 17994</strain>
    </source>
</reference>
<dbReference type="OrthoDB" id="92005at2157"/>
<keyword evidence="1" id="KW-0472">Membrane</keyword>
<evidence type="ECO:0000313" key="2">
    <source>
        <dbReference type="EMBL" id="KUH33808.1"/>
    </source>
</evidence>
<accession>A0A117ITV8</accession>
<dbReference type="RefSeq" id="WP_058938523.1">
    <property type="nucleotide sequence ID" value="NZ_LLYW01000015.1"/>
</dbReference>
<protein>
    <submittedName>
        <fullName evidence="2">Uncharacterized protein</fullName>
    </submittedName>
</protein>
<keyword evidence="1" id="KW-0812">Transmembrane</keyword>
<dbReference type="Proteomes" id="UP000053462">
    <property type="component" value="Unassembled WGS sequence"/>
</dbReference>
<evidence type="ECO:0000256" key="1">
    <source>
        <dbReference type="SAM" id="Phobius"/>
    </source>
</evidence>
<dbReference type="STRING" id="227598.APY94_04610"/>
<name>A0A117ITV8_9EURY</name>
<dbReference type="EMBL" id="LLYW01000015">
    <property type="protein sequence ID" value="KUH33808.1"/>
    <property type="molecule type" value="Genomic_DNA"/>
</dbReference>
<comment type="caution">
    <text evidence="2">The sequence shown here is derived from an EMBL/GenBank/DDBJ whole genome shotgun (WGS) entry which is preliminary data.</text>
</comment>
<dbReference type="AlphaFoldDB" id="A0A117ITV8"/>
<organism evidence="2 3">
    <name type="scientific">Thermococcus celericrescens</name>
    <dbReference type="NCBI Taxonomy" id="227598"/>
    <lineage>
        <taxon>Archaea</taxon>
        <taxon>Methanobacteriati</taxon>
        <taxon>Methanobacteriota</taxon>
        <taxon>Thermococci</taxon>
        <taxon>Thermococcales</taxon>
        <taxon>Thermococcaceae</taxon>
        <taxon>Thermococcus</taxon>
    </lineage>
</organism>
<keyword evidence="3" id="KW-1185">Reference proteome</keyword>